<keyword evidence="1" id="KW-0472">Membrane</keyword>
<organism evidence="2 3">
    <name type="scientific">Microbacterium natoriense</name>
    <dbReference type="NCBI Taxonomy" id="284570"/>
    <lineage>
        <taxon>Bacteria</taxon>
        <taxon>Bacillati</taxon>
        <taxon>Actinomycetota</taxon>
        <taxon>Actinomycetes</taxon>
        <taxon>Micrococcales</taxon>
        <taxon>Microbacteriaceae</taxon>
        <taxon>Microbacterium</taxon>
    </lineage>
</organism>
<proteinExistence type="predicted"/>
<keyword evidence="1" id="KW-0812">Transmembrane</keyword>
<evidence type="ECO:0000313" key="3">
    <source>
        <dbReference type="Proteomes" id="UP001244427"/>
    </source>
</evidence>
<dbReference type="Proteomes" id="UP001244427">
    <property type="component" value="Unassembled WGS sequence"/>
</dbReference>
<sequence>MPTSAVRGTRAPHRLPLGWEVAIDVAAALGLWALTFFNQFPVAVVYTVPIAFLLIAIPQAVRRRKGAATSTGSTR</sequence>
<feature type="transmembrane region" description="Helical" evidence="1">
    <location>
        <begin position="43"/>
        <end position="61"/>
    </location>
</feature>
<dbReference type="AlphaFoldDB" id="A0AAW8EWF3"/>
<accession>A0AAW8EWF3</accession>
<protein>
    <submittedName>
        <fullName evidence="2">Uncharacterized protein</fullName>
    </submittedName>
</protein>
<keyword evidence="1" id="KW-1133">Transmembrane helix</keyword>
<keyword evidence="3" id="KW-1185">Reference proteome</keyword>
<evidence type="ECO:0000256" key="1">
    <source>
        <dbReference type="SAM" id="Phobius"/>
    </source>
</evidence>
<dbReference type="EMBL" id="JAUSXV010000001">
    <property type="protein sequence ID" value="MDQ0647643.1"/>
    <property type="molecule type" value="Genomic_DNA"/>
</dbReference>
<reference evidence="2 3" key="1">
    <citation type="submission" date="2023-07" db="EMBL/GenBank/DDBJ databases">
        <title>Comparative genomics of wheat-associated soil bacteria to identify genetic determinants of phenazine resistance.</title>
        <authorList>
            <person name="Mouncey N."/>
        </authorList>
    </citation>
    <scope>NUCLEOTIDE SEQUENCE [LARGE SCALE GENOMIC DNA]</scope>
    <source>
        <strain evidence="2 3">W4I9-1</strain>
    </source>
</reference>
<comment type="caution">
    <text evidence="2">The sequence shown here is derived from an EMBL/GenBank/DDBJ whole genome shotgun (WGS) entry which is preliminary data.</text>
</comment>
<evidence type="ECO:0000313" key="2">
    <source>
        <dbReference type="EMBL" id="MDQ0647643.1"/>
    </source>
</evidence>
<name>A0AAW8EWF3_9MICO</name>
<gene>
    <name evidence="2" type="ORF">QFZ53_001839</name>
</gene>